<comment type="caution">
    <text evidence="2">The sequence shown here is derived from an EMBL/GenBank/DDBJ whole genome shotgun (WGS) entry which is preliminary data.</text>
</comment>
<dbReference type="OrthoDB" id="2757422at2759"/>
<dbReference type="AlphaFoldDB" id="A0A1M2VT09"/>
<name>A0A1M2VT09_TRAPU</name>
<dbReference type="SMART" id="SM00225">
    <property type="entry name" value="BTB"/>
    <property type="match status" value="1"/>
</dbReference>
<dbReference type="Pfam" id="PF00651">
    <property type="entry name" value="BTB"/>
    <property type="match status" value="1"/>
</dbReference>
<dbReference type="InterPro" id="IPR011333">
    <property type="entry name" value="SKP1/BTB/POZ_sf"/>
</dbReference>
<dbReference type="Gene3D" id="3.30.710.10">
    <property type="entry name" value="Potassium Channel Kv1.1, Chain A"/>
    <property type="match status" value="1"/>
</dbReference>
<accession>A0A1M2VT09</accession>
<dbReference type="InterPro" id="IPR000210">
    <property type="entry name" value="BTB/POZ_dom"/>
</dbReference>
<dbReference type="OMA" id="PSYHMVS"/>
<protein>
    <recommendedName>
        <fullName evidence="1">BTB domain-containing protein</fullName>
    </recommendedName>
</protein>
<dbReference type="EMBL" id="MNAD01000737">
    <property type="protein sequence ID" value="OJT10749.1"/>
    <property type="molecule type" value="Genomic_DNA"/>
</dbReference>
<feature type="domain" description="BTB" evidence="1">
    <location>
        <begin position="24"/>
        <end position="145"/>
    </location>
</feature>
<evidence type="ECO:0000313" key="3">
    <source>
        <dbReference type="Proteomes" id="UP000184267"/>
    </source>
</evidence>
<dbReference type="SUPFAM" id="SSF54695">
    <property type="entry name" value="POZ domain"/>
    <property type="match status" value="1"/>
</dbReference>
<dbReference type="STRING" id="154538.A0A1M2VT09"/>
<dbReference type="CDD" id="cd18186">
    <property type="entry name" value="BTB_POZ_ZBTB_KLHL-like"/>
    <property type="match status" value="1"/>
</dbReference>
<evidence type="ECO:0000313" key="2">
    <source>
        <dbReference type="EMBL" id="OJT10749.1"/>
    </source>
</evidence>
<gene>
    <name evidence="2" type="ORF">TRAPUB_12732</name>
</gene>
<proteinExistence type="predicted"/>
<keyword evidence="3" id="KW-1185">Reference proteome</keyword>
<sequence length="264" mass="29706">MAEPAEPAVRYARRQDTKFWFEDGTVILVVRHIEFRVYKGILANQSPVFADMFSFSQPPQSTPPCFESSSSTMHVCPFVQLSDSPEDLRHFLRVCMPEQRMHSLFRLPPLSTPSYHMVSALIRLGSKYRMDYLVTDTMDYLKQCYAPKHWQEWAAGRLYDIDAPFQWDHAIGVINLAHLVDEPAILPAALLVCCSLQGEEIVDGFDADRNGYGHCCTLRTRGSGERQAGWCARRGPTREVAFPACADPRGLGCCRTLGKLGLGS</sequence>
<organism evidence="2 3">
    <name type="scientific">Trametes pubescens</name>
    <name type="common">White-rot fungus</name>
    <dbReference type="NCBI Taxonomy" id="154538"/>
    <lineage>
        <taxon>Eukaryota</taxon>
        <taxon>Fungi</taxon>
        <taxon>Dikarya</taxon>
        <taxon>Basidiomycota</taxon>
        <taxon>Agaricomycotina</taxon>
        <taxon>Agaricomycetes</taxon>
        <taxon>Polyporales</taxon>
        <taxon>Polyporaceae</taxon>
        <taxon>Trametes</taxon>
    </lineage>
</organism>
<dbReference type="Proteomes" id="UP000184267">
    <property type="component" value="Unassembled WGS sequence"/>
</dbReference>
<reference evidence="2 3" key="1">
    <citation type="submission" date="2016-10" db="EMBL/GenBank/DDBJ databases">
        <title>Genome sequence of the basidiomycete white-rot fungus Trametes pubescens.</title>
        <authorList>
            <person name="Makela M.R."/>
            <person name="Granchi Z."/>
            <person name="Peng M."/>
            <person name="De Vries R.P."/>
            <person name="Grigoriev I."/>
            <person name="Riley R."/>
            <person name="Hilden K."/>
        </authorList>
    </citation>
    <scope>NUCLEOTIDE SEQUENCE [LARGE SCALE GENOMIC DNA]</scope>
    <source>
        <strain evidence="2 3">FBCC735</strain>
    </source>
</reference>
<evidence type="ECO:0000259" key="1">
    <source>
        <dbReference type="SMART" id="SM00225"/>
    </source>
</evidence>